<dbReference type="Gene3D" id="3.40.50.150">
    <property type="entry name" value="Vaccinia Virus protein VP39"/>
    <property type="match status" value="1"/>
</dbReference>
<evidence type="ECO:0000256" key="1">
    <source>
        <dbReference type="ARBA" id="ARBA00022603"/>
    </source>
</evidence>
<dbReference type="RefSeq" id="WP_036939269.1">
    <property type="nucleotide sequence ID" value="NZ_CCYR01000051.1"/>
</dbReference>
<dbReference type="InterPro" id="IPR004398">
    <property type="entry name" value="RNA_MeTrfase_RsmD"/>
</dbReference>
<proteinExistence type="predicted"/>
<accession>A0A0A8RXY2</accession>
<dbReference type="PANTHER" id="PTHR43542">
    <property type="entry name" value="METHYLTRANSFERASE"/>
    <property type="match status" value="1"/>
</dbReference>
<reference evidence="3 4" key="1">
    <citation type="submission" date="2016-09" db="EMBL/GenBank/DDBJ databases">
        <authorList>
            <person name="Laine KS P."/>
        </authorList>
    </citation>
    <scope>NUCLEOTIDE SEQUENCE [LARGE SCALE GENOMIC DNA]</scope>
    <source>
        <strain evidence="3">PFRJS-23</strain>
    </source>
</reference>
<dbReference type="NCBIfam" id="TIGR00095">
    <property type="entry name" value="16S rRNA (guanine(966)-N(2))-methyltransferase RsmD"/>
    <property type="match status" value="1"/>
</dbReference>
<organism evidence="3 4">
    <name type="scientific">Propionibacterium freudenreichii</name>
    <dbReference type="NCBI Taxonomy" id="1744"/>
    <lineage>
        <taxon>Bacteria</taxon>
        <taxon>Bacillati</taxon>
        <taxon>Actinomycetota</taxon>
        <taxon>Actinomycetes</taxon>
        <taxon>Propionibacteriales</taxon>
        <taxon>Propionibacteriaceae</taxon>
        <taxon>Propionibacterium</taxon>
    </lineage>
</organism>
<dbReference type="InterPro" id="IPR002052">
    <property type="entry name" value="DNA_methylase_N6_adenine_CS"/>
</dbReference>
<dbReference type="EMBL" id="LT618793">
    <property type="protein sequence ID" value="SCQ77378.1"/>
    <property type="molecule type" value="Genomic_DNA"/>
</dbReference>
<sequence>MSRIITGSAKGARLITPQGSQTRPTTDRVREALFSSLSTWAGTAAEDPAEQLSGLAVLDLFAGSGALGLEAASRGADPVTWVEKDHGVAAVIKQNQKHTRLSGRIVTASVRNFLAQPAAHANDVILLDPPYELSNDELVTLMATALAHGYLLSDGIFVVERSVRVGEPDWPGGLELSWTRRYGESCLYFCRAAEGNKDD</sequence>
<keyword evidence="2 3" id="KW-0808">Transferase</keyword>
<dbReference type="PANTHER" id="PTHR43542:SF1">
    <property type="entry name" value="METHYLTRANSFERASE"/>
    <property type="match status" value="1"/>
</dbReference>
<dbReference type="SUPFAM" id="SSF53335">
    <property type="entry name" value="S-adenosyl-L-methionine-dependent methyltransferases"/>
    <property type="match status" value="1"/>
</dbReference>
<gene>
    <name evidence="3" type="ORF">PFR_JS23_822</name>
</gene>
<dbReference type="GO" id="GO:0003676">
    <property type="term" value="F:nucleic acid binding"/>
    <property type="evidence" value="ECO:0007669"/>
    <property type="project" value="InterPro"/>
</dbReference>
<dbReference type="AlphaFoldDB" id="A0A0A8RXY2"/>
<dbReference type="InterPro" id="IPR029063">
    <property type="entry name" value="SAM-dependent_MTases_sf"/>
</dbReference>
<dbReference type="GO" id="GO:0031167">
    <property type="term" value="P:rRNA methylation"/>
    <property type="evidence" value="ECO:0007669"/>
    <property type="project" value="InterPro"/>
</dbReference>
<dbReference type="PROSITE" id="PS00092">
    <property type="entry name" value="N6_MTASE"/>
    <property type="match status" value="1"/>
</dbReference>
<protein>
    <submittedName>
        <fullName evidence="3">RNA methyltransferase, RsmD family</fullName>
    </submittedName>
</protein>
<dbReference type="CDD" id="cd02440">
    <property type="entry name" value="AdoMet_MTases"/>
    <property type="match status" value="1"/>
</dbReference>
<dbReference type="GO" id="GO:0008168">
    <property type="term" value="F:methyltransferase activity"/>
    <property type="evidence" value="ECO:0007669"/>
    <property type="project" value="UniProtKB-KW"/>
</dbReference>
<dbReference type="Proteomes" id="UP000250080">
    <property type="component" value="Chromosome I"/>
</dbReference>
<dbReference type="PIRSF" id="PIRSF004553">
    <property type="entry name" value="CHP00095"/>
    <property type="match status" value="1"/>
</dbReference>
<dbReference type="Pfam" id="PF03602">
    <property type="entry name" value="Cons_hypoth95"/>
    <property type="match status" value="1"/>
</dbReference>
<evidence type="ECO:0000256" key="2">
    <source>
        <dbReference type="ARBA" id="ARBA00022679"/>
    </source>
</evidence>
<name>A0A0A8RXY2_9ACTN</name>
<dbReference type="OrthoDB" id="9803017at2"/>
<evidence type="ECO:0000313" key="3">
    <source>
        <dbReference type="EMBL" id="SCQ77378.1"/>
    </source>
</evidence>
<evidence type="ECO:0000313" key="4">
    <source>
        <dbReference type="Proteomes" id="UP000250080"/>
    </source>
</evidence>
<keyword evidence="1 3" id="KW-0489">Methyltransferase</keyword>